<dbReference type="PANTHER" id="PTHR23028">
    <property type="entry name" value="ACETYLTRANSFERASE"/>
    <property type="match status" value="1"/>
</dbReference>
<feature type="transmembrane region" description="Helical" evidence="1">
    <location>
        <begin position="311"/>
        <end position="333"/>
    </location>
</feature>
<protein>
    <submittedName>
        <fullName evidence="3">Acyltransferase</fullName>
    </submittedName>
</protein>
<evidence type="ECO:0000256" key="1">
    <source>
        <dbReference type="SAM" id="Phobius"/>
    </source>
</evidence>
<reference evidence="3 4" key="1">
    <citation type="submission" date="2020-07" db="EMBL/GenBank/DDBJ databases">
        <title>Draft genome and description of Microvirga mediterraneensis Marseille-Q2068 sp. nov.</title>
        <authorList>
            <person name="Boxberger M."/>
        </authorList>
    </citation>
    <scope>NUCLEOTIDE SEQUENCE [LARGE SCALE GENOMIC DNA]</scope>
    <source>
        <strain evidence="3 4">Marseille-Q2068</strain>
    </source>
</reference>
<proteinExistence type="predicted"/>
<dbReference type="EMBL" id="JACDXJ010000001">
    <property type="protein sequence ID" value="MBA1157509.1"/>
    <property type="molecule type" value="Genomic_DNA"/>
</dbReference>
<evidence type="ECO:0000259" key="2">
    <source>
        <dbReference type="Pfam" id="PF01757"/>
    </source>
</evidence>
<gene>
    <name evidence="3" type="ORF">H0S73_15395</name>
</gene>
<dbReference type="Proteomes" id="UP000572984">
    <property type="component" value="Unassembled WGS sequence"/>
</dbReference>
<feature type="transmembrane region" description="Helical" evidence="1">
    <location>
        <begin position="345"/>
        <end position="365"/>
    </location>
</feature>
<name>A0A838BR16_9HYPH</name>
<dbReference type="PANTHER" id="PTHR23028:SF53">
    <property type="entry name" value="ACYL_TRANSF_3 DOMAIN-CONTAINING PROTEIN"/>
    <property type="match status" value="1"/>
</dbReference>
<keyword evidence="1" id="KW-0812">Transmembrane</keyword>
<feature type="transmembrane region" description="Helical" evidence="1">
    <location>
        <begin position="178"/>
        <end position="196"/>
    </location>
</feature>
<sequence>MTEPHPLTDRAAPPRGGHWPFLDLLRFGAALLVLFGHTRGLLFTSFQDIPHPGLGTKIFYFLTGIHREGVAIFFAVSGFLVGGAVWRLIRERRFDAMAYLASRFSRIYLVLLPALALALLLDWVGRSFLGDTRFFAERPLMPMGFTSDWTWPQMACNLAAVQGIFCKPLGVNPPLWSLGYEWVFYLIAPVLFGLALARFPRPVRVGGVALVLVGLGTLAGSLSHWLPWLTIWLAGALAAQIVRARDLPLMSGLLGLAAVAAGFVLSRMQIAPVYTTDLMVGLGTALAIANGRLLGWCPLRKPVGIGADFSYSLYLIHVPVTVLLGGVIEHFGWPSTLVVPGIPVYAAFAGLVISALMASFLFAQLTERHTDRVRRFLFNPSSFKASAPPTPI</sequence>
<feature type="transmembrane region" description="Helical" evidence="1">
    <location>
        <begin position="249"/>
        <end position="266"/>
    </location>
</feature>
<dbReference type="GO" id="GO:0016747">
    <property type="term" value="F:acyltransferase activity, transferring groups other than amino-acyl groups"/>
    <property type="evidence" value="ECO:0007669"/>
    <property type="project" value="InterPro"/>
</dbReference>
<organism evidence="3 4">
    <name type="scientific">Microvirga mediterraneensis</name>
    <dbReference type="NCBI Taxonomy" id="2754695"/>
    <lineage>
        <taxon>Bacteria</taxon>
        <taxon>Pseudomonadati</taxon>
        <taxon>Pseudomonadota</taxon>
        <taxon>Alphaproteobacteria</taxon>
        <taxon>Hyphomicrobiales</taxon>
        <taxon>Methylobacteriaceae</taxon>
        <taxon>Microvirga</taxon>
    </lineage>
</organism>
<keyword evidence="1" id="KW-0472">Membrane</keyword>
<dbReference type="AlphaFoldDB" id="A0A838BR16"/>
<keyword evidence="3" id="KW-0808">Transferase</keyword>
<keyword evidence="3" id="KW-0012">Acyltransferase</keyword>
<evidence type="ECO:0000313" key="4">
    <source>
        <dbReference type="Proteomes" id="UP000572984"/>
    </source>
</evidence>
<dbReference type="Pfam" id="PF01757">
    <property type="entry name" value="Acyl_transf_3"/>
    <property type="match status" value="1"/>
</dbReference>
<feature type="transmembrane region" description="Helical" evidence="1">
    <location>
        <begin position="58"/>
        <end position="86"/>
    </location>
</feature>
<dbReference type="InterPro" id="IPR050879">
    <property type="entry name" value="Acyltransferase_3"/>
</dbReference>
<keyword evidence="4" id="KW-1185">Reference proteome</keyword>
<dbReference type="RefSeq" id="WP_181052974.1">
    <property type="nucleotide sequence ID" value="NZ_JACDXJ010000001.1"/>
</dbReference>
<feature type="transmembrane region" description="Helical" evidence="1">
    <location>
        <begin position="107"/>
        <end position="125"/>
    </location>
</feature>
<comment type="caution">
    <text evidence="3">The sequence shown here is derived from an EMBL/GenBank/DDBJ whole genome shotgun (WGS) entry which is preliminary data.</text>
</comment>
<dbReference type="GO" id="GO:0016020">
    <property type="term" value="C:membrane"/>
    <property type="evidence" value="ECO:0007669"/>
    <property type="project" value="TreeGrafter"/>
</dbReference>
<dbReference type="GO" id="GO:0009103">
    <property type="term" value="P:lipopolysaccharide biosynthetic process"/>
    <property type="evidence" value="ECO:0007669"/>
    <property type="project" value="TreeGrafter"/>
</dbReference>
<accession>A0A838BR16</accession>
<evidence type="ECO:0000313" key="3">
    <source>
        <dbReference type="EMBL" id="MBA1157509.1"/>
    </source>
</evidence>
<keyword evidence="1" id="KW-1133">Transmembrane helix</keyword>
<dbReference type="InterPro" id="IPR002656">
    <property type="entry name" value="Acyl_transf_3_dom"/>
</dbReference>
<feature type="domain" description="Acyltransferase 3" evidence="2">
    <location>
        <begin position="20"/>
        <end position="354"/>
    </location>
</feature>